<evidence type="ECO:0000256" key="5">
    <source>
        <dbReference type="RuleBase" id="RU361277"/>
    </source>
</evidence>
<dbReference type="FunFam" id="3.40.50.720:FF:000022">
    <property type="entry name" value="Cinnamyl alcohol dehydrogenase"/>
    <property type="match status" value="1"/>
</dbReference>
<dbReference type="AlphaFoldDB" id="A0A5M3MCD3"/>
<feature type="domain" description="Enoyl reductase (ER)" evidence="6">
    <location>
        <begin position="11"/>
        <end position="330"/>
    </location>
</feature>
<dbReference type="SUPFAM" id="SSF50129">
    <property type="entry name" value="GroES-like"/>
    <property type="match status" value="1"/>
</dbReference>
<comment type="cofactor">
    <cofactor evidence="1 5">
        <name>Zn(2+)</name>
        <dbReference type="ChEBI" id="CHEBI:29105"/>
    </cofactor>
</comment>
<dbReference type="InterPro" id="IPR013149">
    <property type="entry name" value="ADH-like_C"/>
</dbReference>
<dbReference type="Proteomes" id="UP000053558">
    <property type="component" value="Unassembled WGS sequence"/>
</dbReference>
<dbReference type="OMA" id="FARNEHK"/>
<dbReference type="PANTHER" id="PTHR42683">
    <property type="entry name" value="ALDEHYDE REDUCTASE"/>
    <property type="match status" value="1"/>
</dbReference>
<evidence type="ECO:0000313" key="7">
    <source>
        <dbReference type="EMBL" id="EIW76879.1"/>
    </source>
</evidence>
<evidence type="ECO:0000259" key="6">
    <source>
        <dbReference type="SMART" id="SM00829"/>
    </source>
</evidence>
<dbReference type="PROSITE" id="PS00059">
    <property type="entry name" value="ADH_ZINC"/>
    <property type="match status" value="1"/>
</dbReference>
<protein>
    <submittedName>
        <fullName evidence="7">NADP-dependent alcohol dehydrogenase</fullName>
    </submittedName>
</protein>
<dbReference type="KEGG" id="cput:CONPUDRAFT_130246"/>
<proteinExistence type="inferred from homology"/>
<evidence type="ECO:0000256" key="2">
    <source>
        <dbReference type="ARBA" id="ARBA00022723"/>
    </source>
</evidence>
<organism evidence="7 8">
    <name type="scientific">Coniophora puteana (strain RWD-64-598)</name>
    <name type="common">Brown rot fungus</name>
    <dbReference type="NCBI Taxonomy" id="741705"/>
    <lineage>
        <taxon>Eukaryota</taxon>
        <taxon>Fungi</taxon>
        <taxon>Dikarya</taxon>
        <taxon>Basidiomycota</taxon>
        <taxon>Agaricomycotina</taxon>
        <taxon>Agaricomycetes</taxon>
        <taxon>Agaricomycetidae</taxon>
        <taxon>Boletales</taxon>
        <taxon>Coniophorineae</taxon>
        <taxon>Coniophoraceae</taxon>
        <taxon>Coniophora</taxon>
    </lineage>
</organism>
<dbReference type="Gene3D" id="3.90.180.10">
    <property type="entry name" value="Medium-chain alcohol dehydrogenases, catalytic domain"/>
    <property type="match status" value="1"/>
</dbReference>
<dbReference type="InterPro" id="IPR002328">
    <property type="entry name" value="ADH_Zn_CS"/>
</dbReference>
<dbReference type="SUPFAM" id="SSF51735">
    <property type="entry name" value="NAD(P)-binding Rossmann-fold domains"/>
    <property type="match status" value="1"/>
</dbReference>
<keyword evidence="3 5" id="KW-0862">Zinc</keyword>
<dbReference type="InterPro" id="IPR047109">
    <property type="entry name" value="CAD-like"/>
</dbReference>
<dbReference type="InterPro" id="IPR029752">
    <property type="entry name" value="D-isomer_DH_CS1"/>
</dbReference>
<keyword evidence="2 5" id="KW-0479">Metal-binding</keyword>
<dbReference type="Pfam" id="PF00107">
    <property type="entry name" value="ADH_zinc_N"/>
    <property type="match status" value="1"/>
</dbReference>
<dbReference type="InterPro" id="IPR020843">
    <property type="entry name" value="ER"/>
</dbReference>
<dbReference type="Gene3D" id="3.40.50.720">
    <property type="entry name" value="NAD(P)-binding Rossmann-like Domain"/>
    <property type="match status" value="1"/>
</dbReference>
<name>A0A5M3MCD3_CONPW</name>
<dbReference type="GO" id="GO:0016616">
    <property type="term" value="F:oxidoreductase activity, acting on the CH-OH group of donors, NAD or NADP as acceptor"/>
    <property type="evidence" value="ECO:0007669"/>
    <property type="project" value="InterPro"/>
</dbReference>
<evidence type="ECO:0000313" key="8">
    <source>
        <dbReference type="Proteomes" id="UP000053558"/>
    </source>
</evidence>
<sequence>MPGIDFTVYKGSEGGKVVQATAAGQALGPNEVLIRITHAGLCGTDLHFRGQDMVLGHEGVGVVQQIGAQVKHFKVGERAGWGYLHESCMSCESCFTGNEILCSERHLYGTHEHDRGAFASHAVWNENFLFHIPDAISSSDAAPMMCGGATVFNALEKYGVRDTDRVGVIGVGGLGHFAIQIAAKMGCEVVVFSSTESKKEEAMRLGATEFYPTKGVQELKIGRPLDQLLVTTSQQPDWNMYLPVMAPNSTIFPLTVSEGDLKVPYFPLLANAIRIQGCLPPSRAIHMKLLRFAAFHKIKPVIQEFPLTREGIEEAMDRLDKGEIKYRAVLVADKA</sequence>
<evidence type="ECO:0000256" key="4">
    <source>
        <dbReference type="ARBA" id="ARBA00023002"/>
    </source>
</evidence>
<dbReference type="InterPro" id="IPR011032">
    <property type="entry name" value="GroES-like_sf"/>
</dbReference>
<gene>
    <name evidence="7" type="ORF">CONPUDRAFT_130246</name>
</gene>
<keyword evidence="8" id="KW-1185">Reference proteome</keyword>
<dbReference type="Pfam" id="PF08240">
    <property type="entry name" value="ADH_N"/>
    <property type="match status" value="1"/>
</dbReference>
<comment type="similarity">
    <text evidence="5">Belongs to the zinc-containing alcohol dehydrogenase family.</text>
</comment>
<dbReference type="GeneID" id="19200251"/>
<dbReference type="InterPro" id="IPR036291">
    <property type="entry name" value="NAD(P)-bd_dom_sf"/>
</dbReference>
<dbReference type="CDD" id="cd05283">
    <property type="entry name" value="CAD1"/>
    <property type="match status" value="1"/>
</dbReference>
<dbReference type="RefSeq" id="XP_007773198.1">
    <property type="nucleotide sequence ID" value="XM_007775008.1"/>
</dbReference>
<accession>A0A5M3MCD3</accession>
<dbReference type="SMART" id="SM00829">
    <property type="entry name" value="PKS_ER"/>
    <property type="match status" value="1"/>
</dbReference>
<keyword evidence="4" id="KW-0560">Oxidoreductase</keyword>
<dbReference type="GO" id="GO:0008270">
    <property type="term" value="F:zinc ion binding"/>
    <property type="evidence" value="ECO:0007669"/>
    <property type="project" value="InterPro"/>
</dbReference>
<dbReference type="EMBL" id="JH711585">
    <property type="protein sequence ID" value="EIW76879.1"/>
    <property type="molecule type" value="Genomic_DNA"/>
</dbReference>
<dbReference type="InterPro" id="IPR013154">
    <property type="entry name" value="ADH-like_N"/>
</dbReference>
<comment type="caution">
    <text evidence="7">The sequence shown here is derived from an EMBL/GenBank/DDBJ whole genome shotgun (WGS) entry which is preliminary data.</text>
</comment>
<dbReference type="PROSITE" id="PS00065">
    <property type="entry name" value="D_2_HYDROXYACID_DH_1"/>
    <property type="match status" value="1"/>
</dbReference>
<dbReference type="OrthoDB" id="1879366at2759"/>
<reference evidence="8" key="1">
    <citation type="journal article" date="2012" name="Science">
        <title>The Paleozoic origin of enzymatic lignin decomposition reconstructed from 31 fungal genomes.</title>
        <authorList>
            <person name="Floudas D."/>
            <person name="Binder M."/>
            <person name="Riley R."/>
            <person name="Barry K."/>
            <person name="Blanchette R.A."/>
            <person name="Henrissat B."/>
            <person name="Martinez A.T."/>
            <person name="Otillar R."/>
            <person name="Spatafora J.W."/>
            <person name="Yadav J.S."/>
            <person name="Aerts A."/>
            <person name="Benoit I."/>
            <person name="Boyd A."/>
            <person name="Carlson A."/>
            <person name="Copeland A."/>
            <person name="Coutinho P.M."/>
            <person name="de Vries R.P."/>
            <person name="Ferreira P."/>
            <person name="Findley K."/>
            <person name="Foster B."/>
            <person name="Gaskell J."/>
            <person name="Glotzer D."/>
            <person name="Gorecki P."/>
            <person name="Heitman J."/>
            <person name="Hesse C."/>
            <person name="Hori C."/>
            <person name="Igarashi K."/>
            <person name="Jurgens J.A."/>
            <person name="Kallen N."/>
            <person name="Kersten P."/>
            <person name="Kohler A."/>
            <person name="Kuees U."/>
            <person name="Kumar T.K.A."/>
            <person name="Kuo A."/>
            <person name="LaButti K."/>
            <person name="Larrondo L.F."/>
            <person name="Lindquist E."/>
            <person name="Ling A."/>
            <person name="Lombard V."/>
            <person name="Lucas S."/>
            <person name="Lundell T."/>
            <person name="Martin R."/>
            <person name="McLaughlin D.J."/>
            <person name="Morgenstern I."/>
            <person name="Morin E."/>
            <person name="Murat C."/>
            <person name="Nagy L.G."/>
            <person name="Nolan M."/>
            <person name="Ohm R.A."/>
            <person name="Patyshakuliyeva A."/>
            <person name="Rokas A."/>
            <person name="Ruiz-Duenas F.J."/>
            <person name="Sabat G."/>
            <person name="Salamov A."/>
            <person name="Samejima M."/>
            <person name="Schmutz J."/>
            <person name="Slot J.C."/>
            <person name="St John F."/>
            <person name="Stenlid J."/>
            <person name="Sun H."/>
            <person name="Sun S."/>
            <person name="Syed K."/>
            <person name="Tsang A."/>
            <person name="Wiebenga A."/>
            <person name="Young D."/>
            <person name="Pisabarro A."/>
            <person name="Eastwood D.C."/>
            <person name="Martin F."/>
            <person name="Cullen D."/>
            <person name="Grigoriev I.V."/>
            <person name="Hibbett D.S."/>
        </authorList>
    </citation>
    <scope>NUCLEOTIDE SEQUENCE [LARGE SCALE GENOMIC DNA]</scope>
    <source>
        <strain evidence="8">RWD-64-598 SS2</strain>
    </source>
</reference>
<evidence type="ECO:0000256" key="1">
    <source>
        <dbReference type="ARBA" id="ARBA00001947"/>
    </source>
</evidence>
<evidence type="ECO:0000256" key="3">
    <source>
        <dbReference type="ARBA" id="ARBA00022833"/>
    </source>
</evidence>